<protein>
    <submittedName>
        <fullName evidence="1">Uncharacterized protein</fullName>
    </submittedName>
</protein>
<keyword evidence="2" id="KW-1185">Reference proteome</keyword>
<gene>
    <name evidence="1" type="ORF">BU25DRAFT_405786</name>
</gene>
<proteinExistence type="predicted"/>
<evidence type="ECO:0000313" key="2">
    <source>
        <dbReference type="Proteomes" id="UP000799754"/>
    </source>
</evidence>
<name>A0ACB6SJT5_9PLEO</name>
<sequence length="69" mass="7516">MSTQGKVESLNCGLLNYGLLNCGLLNCGLLNYGLLNCGLLEMVFMSKCSMFASEATMLIFCMAILIIRL</sequence>
<evidence type="ECO:0000313" key="1">
    <source>
        <dbReference type="EMBL" id="KAF2633957.1"/>
    </source>
</evidence>
<comment type="caution">
    <text evidence="1">The sequence shown here is derived from an EMBL/GenBank/DDBJ whole genome shotgun (WGS) entry which is preliminary data.</text>
</comment>
<dbReference type="EMBL" id="MU006701">
    <property type="protein sequence ID" value="KAF2633957.1"/>
    <property type="molecule type" value="Genomic_DNA"/>
</dbReference>
<dbReference type="Proteomes" id="UP000799754">
    <property type="component" value="Unassembled WGS sequence"/>
</dbReference>
<organism evidence="1 2">
    <name type="scientific">Macroventuria anomochaeta</name>
    <dbReference type="NCBI Taxonomy" id="301207"/>
    <lineage>
        <taxon>Eukaryota</taxon>
        <taxon>Fungi</taxon>
        <taxon>Dikarya</taxon>
        <taxon>Ascomycota</taxon>
        <taxon>Pezizomycotina</taxon>
        <taxon>Dothideomycetes</taxon>
        <taxon>Pleosporomycetidae</taxon>
        <taxon>Pleosporales</taxon>
        <taxon>Pleosporineae</taxon>
        <taxon>Didymellaceae</taxon>
        <taxon>Macroventuria</taxon>
    </lineage>
</organism>
<reference evidence="1" key="1">
    <citation type="journal article" date="2020" name="Stud. Mycol.">
        <title>101 Dothideomycetes genomes: a test case for predicting lifestyles and emergence of pathogens.</title>
        <authorList>
            <person name="Haridas S."/>
            <person name="Albert R."/>
            <person name="Binder M."/>
            <person name="Bloem J."/>
            <person name="Labutti K."/>
            <person name="Salamov A."/>
            <person name="Andreopoulos B."/>
            <person name="Baker S."/>
            <person name="Barry K."/>
            <person name="Bills G."/>
            <person name="Bluhm B."/>
            <person name="Cannon C."/>
            <person name="Castanera R."/>
            <person name="Culley D."/>
            <person name="Daum C."/>
            <person name="Ezra D."/>
            <person name="Gonzalez J."/>
            <person name="Henrissat B."/>
            <person name="Kuo A."/>
            <person name="Liang C."/>
            <person name="Lipzen A."/>
            <person name="Lutzoni F."/>
            <person name="Magnuson J."/>
            <person name="Mondo S."/>
            <person name="Nolan M."/>
            <person name="Ohm R."/>
            <person name="Pangilinan J."/>
            <person name="Park H.-J."/>
            <person name="Ramirez L."/>
            <person name="Alfaro M."/>
            <person name="Sun H."/>
            <person name="Tritt A."/>
            <person name="Yoshinaga Y."/>
            <person name="Zwiers L.-H."/>
            <person name="Turgeon B."/>
            <person name="Goodwin S."/>
            <person name="Spatafora J."/>
            <person name="Crous P."/>
            <person name="Grigoriev I."/>
        </authorList>
    </citation>
    <scope>NUCLEOTIDE SEQUENCE</scope>
    <source>
        <strain evidence="1">CBS 525.71</strain>
    </source>
</reference>
<accession>A0ACB6SJT5</accession>